<dbReference type="PANTHER" id="PTHR43026:SF1">
    <property type="entry name" value="2-HYDROXYACID DEHYDROGENASE HOMOLOG 1-RELATED"/>
    <property type="match status" value="1"/>
</dbReference>
<dbReference type="GO" id="GO:0004617">
    <property type="term" value="F:phosphoglycerate dehydrogenase activity"/>
    <property type="evidence" value="ECO:0007669"/>
    <property type="project" value="UniProtKB-ARBA"/>
</dbReference>
<evidence type="ECO:0000313" key="8">
    <source>
        <dbReference type="Proteomes" id="UP000031620"/>
    </source>
</evidence>
<organism evidence="7 8">
    <name type="scientific">Paucilactobacillus hokkaidonensis JCM 18461</name>
    <dbReference type="NCBI Taxonomy" id="1291742"/>
    <lineage>
        <taxon>Bacteria</taxon>
        <taxon>Bacillati</taxon>
        <taxon>Bacillota</taxon>
        <taxon>Bacilli</taxon>
        <taxon>Lactobacillales</taxon>
        <taxon>Lactobacillaceae</taxon>
        <taxon>Paucilactobacillus</taxon>
    </lineage>
</organism>
<dbReference type="Pfam" id="PF02826">
    <property type="entry name" value="2-Hacid_dh_C"/>
    <property type="match status" value="1"/>
</dbReference>
<name>A0A0A1GWL3_9LACO</name>
<dbReference type="Gene3D" id="3.40.50.720">
    <property type="entry name" value="NAD(P)-binding Rossmann-like Domain"/>
    <property type="match status" value="2"/>
</dbReference>
<dbReference type="InterPro" id="IPR006139">
    <property type="entry name" value="D-isomer_2_OHA_DH_cat_dom"/>
</dbReference>
<dbReference type="CDD" id="cd12186">
    <property type="entry name" value="LDH"/>
    <property type="match status" value="1"/>
</dbReference>
<dbReference type="HOGENOM" id="CLU_019796_1_1_9"/>
<protein>
    <submittedName>
        <fullName evidence="7">D-2-hydroxyisocaproate dehydrogenase</fullName>
    </submittedName>
</protein>
<dbReference type="GO" id="GO:0008720">
    <property type="term" value="F:D-lactate dehydrogenase (NAD+) activity"/>
    <property type="evidence" value="ECO:0007669"/>
    <property type="project" value="TreeGrafter"/>
</dbReference>
<comment type="similarity">
    <text evidence="1 4">Belongs to the D-isomer specific 2-hydroxyacid dehydrogenase family.</text>
</comment>
<gene>
    <name evidence="7" type="ORF">LOOC260_119090</name>
</gene>
<dbReference type="KEGG" id="lho:LOOC260_119090"/>
<keyword evidence="2 4" id="KW-0560">Oxidoreductase</keyword>
<dbReference type="InterPro" id="IPR036291">
    <property type="entry name" value="NAD(P)-bd_dom_sf"/>
</dbReference>
<dbReference type="AlphaFoldDB" id="A0A0A1GWL3"/>
<dbReference type="GO" id="GO:0051287">
    <property type="term" value="F:NAD binding"/>
    <property type="evidence" value="ECO:0007669"/>
    <property type="project" value="InterPro"/>
</dbReference>
<dbReference type="PROSITE" id="PS00065">
    <property type="entry name" value="D_2_HYDROXYACID_DH_1"/>
    <property type="match status" value="1"/>
</dbReference>
<accession>A0A0A1GWL3</accession>
<dbReference type="Pfam" id="PF00389">
    <property type="entry name" value="2-Hacid_dh"/>
    <property type="match status" value="1"/>
</dbReference>
<evidence type="ECO:0000259" key="5">
    <source>
        <dbReference type="Pfam" id="PF00389"/>
    </source>
</evidence>
<sequence length="328" mass="35940">MKIIMYSVLAEEKPYIEAWAQKNGHEVTQVTDDLTPETVELAQGYDGIDMQQTIPTKDPVIYQKLASYGIKQITARMVGFEMLDLKLATQYGLTVTNIPAYSPRAIAELGLTQAMRLIRQLGYFDQRMDNGDFTWNGMISREIHDLTVGVIGAGHIGGATAQIYTALGAHVIATDPVKNVELAPYLEYVDLDTLLTTADIVTIHTPLTDETDSLINAQTLKKMKSTAYFINMARGGLVDTQALIAALQQHEIAGAALDTLADENLFFEHKVTPEQIPADYKTLKAMPNVLVTPHSAFFTNTAIKNIVEIGLNDVVTIVSGNKSPNALN</sequence>
<dbReference type="FunFam" id="3.40.50.720:FF:000041">
    <property type="entry name" value="D-3-phosphoglycerate dehydrogenase"/>
    <property type="match status" value="1"/>
</dbReference>
<evidence type="ECO:0000313" key="7">
    <source>
        <dbReference type="EMBL" id="BAP86415.1"/>
    </source>
</evidence>
<dbReference type="STRING" id="1291742.LOOC260_119090"/>
<evidence type="ECO:0000256" key="4">
    <source>
        <dbReference type="RuleBase" id="RU003719"/>
    </source>
</evidence>
<evidence type="ECO:0000259" key="6">
    <source>
        <dbReference type="Pfam" id="PF02826"/>
    </source>
</evidence>
<dbReference type="PROSITE" id="PS00670">
    <property type="entry name" value="D_2_HYDROXYACID_DH_2"/>
    <property type="match status" value="1"/>
</dbReference>
<evidence type="ECO:0000256" key="3">
    <source>
        <dbReference type="ARBA" id="ARBA00023027"/>
    </source>
</evidence>
<dbReference type="GO" id="GO:0006564">
    <property type="term" value="P:L-serine biosynthetic process"/>
    <property type="evidence" value="ECO:0007669"/>
    <property type="project" value="UniProtKB-ARBA"/>
</dbReference>
<feature type="domain" description="D-isomer specific 2-hydroxyacid dehydrogenase catalytic" evidence="5">
    <location>
        <begin position="8"/>
        <end position="328"/>
    </location>
</feature>
<feature type="domain" description="D-isomer specific 2-hydroxyacid dehydrogenase NAD-binding" evidence="6">
    <location>
        <begin position="112"/>
        <end position="296"/>
    </location>
</feature>
<evidence type="ECO:0000256" key="1">
    <source>
        <dbReference type="ARBA" id="ARBA00005854"/>
    </source>
</evidence>
<dbReference type="EMBL" id="AP014680">
    <property type="protein sequence ID" value="BAP86415.1"/>
    <property type="molecule type" value="Genomic_DNA"/>
</dbReference>
<dbReference type="GO" id="GO:0047545">
    <property type="term" value="F:(S)-2-hydroxyglutarate dehydrogenase activity"/>
    <property type="evidence" value="ECO:0007669"/>
    <property type="project" value="UniProtKB-ARBA"/>
</dbReference>
<dbReference type="InterPro" id="IPR058205">
    <property type="entry name" value="D-LDH-like"/>
</dbReference>
<keyword evidence="3" id="KW-0520">NAD</keyword>
<dbReference type="RefSeq" id="WP_041094471.1">
    <property type="nucleotide sequence ID" value="NZ_AP014680.1"/>
</dbReference>
<evidence type="ECO:0000256" key="2">
    <source>
        <dbReference type="ARBA" id="ARBA00023002"/>
    </source>
</evidence>
<dbReference type="SUPFAM" id="SSF51735">
    <property type="entry name" value="NAD(P)-binding Rossmann-fold domains"/>
    <property type="match status" value="1"/>
</dbReference>
<dbReference type="SUPFAM" id="SSF52283">
    <property type="entry name" value="Formate/glycerate dehydrogenase catalytic domain-like"/>
    <property type="match status" value="1"/>
</dbReference>
<proteinExistence type="inferred from homology"/>
<dbReference type="InterPro" id="IPR029753">
    <property type="entry name" value="D-isomer_DH_CS"/>
</dbReference>
<reference evidence="7 8" key="1">
    <citation type="submission" date="2014-11" db="EMBL/GenBank/DDBJ databases">
        <title>Complete genome sequence and analysis of Lactobacillus hokkaidonensis LOOC260T.</title>
        <authorList>
            <person name="Tanizawa Y."/>
            <person name="Tohno M."/>
            <person name="Kaminuma E."/>
            <person name="Nakamura Y."/>
            <person name="Arita M."/>
        </authorList>
    </citation>
    <scope>NUCLEOTIDE SEQUENCE [LARGE SCALE GENOMIC DNA]</scope>
    <source>
        <strain evidence="7 8">LOOC260</strain>
    </source>
</reference>
<dbReference type="Proteomes" id="UP000031620">
    <property type="component" value="Chromosome"/>
</dbReference>
<dbReference type="InterPro" id="IPR029752">
    <property type="entry name" value="D-isomer_DH_CS1"/>
</dbReference>
<dbReference type="PANTHER" id="PTHR43026">
    <property type="entry name" value="2-HYDROXYACID DEHYDROGENASE HOMOLOG 1-RELATED"/>
    <property type="match status" value="1"/>
</dbReference>
<dbReference type="PROSITE" id="PS00671">
    <property type="entry name" value="D_2_HYDROXYACID_DH_3"/>
    <property type="match status" value="1"/>
</dbReference>
<dbReference type="InterPro" id="IPR006140">
    <property type="entry name" value="D-isomer_DH_NAD-bd"/>
</dbReference>